<keyword evidence="7 9" id="KW-0067">ATP-binding</keyword>
<dbReference type="GO" id="GO:0030332">
    <property type="term" value="F:cyclin binding"/>
    <property type="evidence" value="ECO:0007669"/>
    <property type="project" value="TreeGrafter"/>
</dbReference>
<dbReference type="GO" id="GO:0000082">
    <property type="term" value="P:G1/S transition of mitotic cell cycle"/>
    <property type="evidence" value="ECO:0007669"/>
    <property type="project" value="TreeGrafter"/>
</dbReference>
<dbReference type="GO" id="GO:0010389">
    <property type="term" value="P:regulation of G2/M transition of mitotic cell cycle"/>
    <property type="evidence" value="ECO:0007669"/>
    <property type="project" value="TreeGrafter"/>
</dbReference>
<dbReference type="GO" id="GO:0004693">
    <property type="term" value="F:cyclin-dependent protein serine/threonine kinase activity"/>
    <property type="evidence" value="ECO:0007669"/>
    <property type="project" value="TreeGrafter"/>
</dbReference>
<evidence type="ECO:0000256" key="4">
    <source>
        <dbReference type="ARBA" id="ARBA00022679"/>
    </source>
</evidence>
<evidence type="ECO:0000256" key="7">
    <source>
        <dbReference type="ARBA" id="ARBA00022840"/>
    </source>
</evidence>
<evidence type="ECO:0000259" key="12">
    <source>
        <dbReference type="PROSITE" id="PS50011"/>
    </source>
</evidence>
<keyword evidence="3 10" id="KW-0723">Serine/threonine-protein kinase</keyword>
<feature type="binding site" evidence="9">
    <location>
        <position position="32"/>
    </location>
    <ligand>
        <name>ATP</name>
        <dbReference type="ChEBI" id="CHEBI:30616"/>
    </ligand>
</feature>
<dbReference type="Gene3D" id="3.30.200.20">
    <property type="entry name" value="Phosphorylase Kinase, domain 1"/>
    <property type="match status" value="1"/>
</dbReference>
<keyword evidence="11" id="KW-1133">Transmembrane helix</keyword>
<dbReference type="InterPro" id="IPR017441">
    <property type="entry name" value="Protein_kinase_ATP_BS"/>
</dbReference>
<evidence type="ECO:0000313" key="14">
    <source>
        <dbReference type="Proteomes" id="UP000011081"/>
    </source>
</evidence>
<dbReference type="Gene3D" id="1.10.510.10">
    <property type="entry name" value="Transferase(Phosphotransferase) domain 1"/>
    <property type="match status" value="1"/>
</dbReference>
<dbReference type="Pfam" id="PF00069">
    <property type="entry name" value="Pkinase"/>
    <property type="match status" value="1"/>
</dbReference>
<evidence type="ECO:0000256" key="9">
    <source>
        <dbReference type="PROSITE-ProRule" id="PRU10141"/>
    </source>
</evidence>
<accession>L2GQK7</accession>
<keyword evidence="11" id="KW-0812">Transmembrane</keyword>
<dbReference type="STRING" id="948595.L2GQK7"/>
<dbReference type="AlphaFoldDB" id="L2GQK7"/>
<reference evidence="14" key="1">
    <citation type="submission" date="2011-03" db="EMBL/GenBank/DDBJ databases">
        <title>The genome sequence of Vavraia culicis strain floridensis.</title>
        <authorList>
            <consortium name="The Broad Institute Genome Sequencing Platform"/>
            <person name="Cuomo C."/>
            <person name="Becnel J."/>
            <person name="Sanscrainte N."/>
            <person name="Young S.K."/>
            <person name="Zeng Q."/>
            <person name="Gargeya S."/>
            <person name="Fitzgerald M."/>
            <person name="Haas B."/>
            <person name="Abouelleil A."/>
            <person name="Alvarado L."/>
            <person name="Arachchi H.M."/>
            <person name="Berlin A."/>
            <person name="Chapman S.B."/>
            <person name="Gearin G."/>
            <person name="Goldberg J."/>
            <person name="Griggs A."/>
            <person name="Gujja S."/>
            <person name="Hansen M."/>
            <person name="Heiman D."/>
            <person name="Howarth C."/>
            <person name="Larimer J."/>
            <person name="Lui A."/>
            <person name="MacDonald P.J.P."/>
            <person name="McCowen C."/>
            <person name="Montmayeur A."/>
            <person name="Murphy C."/>
            <person name="Neiman D."/>
            <person name="Pearson M."/>
            <person name="Priest M."/>
            <person name="Roberts A."/>
            <person name="Saif S."/>
            <person name="Shea T."/>
            <person name="Sisk P."/>
            <person name="Stolte C."/>
            <person name="Sykes S."/>
            <person name="Wortman J."/>
            <person name="Nusbaum C."/>
            <person name="Birren B."/>
        </authorList>
    </citation>
    <scope>NUCLEOTIDE SEQUENCE [LARGE SCALE GENOMIC DNA]</scope>
    <source>
        <strain evidence="14">floridensis</strain>
    </source>
</reference>
<dbReference type="InterPro" id="IPR000719">
    <property type="entry name" value="Prot_kinase_dom"/>
</dbReference>
<dbReference type="InterPro" id="IPR008271">
    <property type="entry name" value="Ser/Thr_kinase_AS"/>
</dbReference>
<keyword evidence="14" id="KW-1185">Reference proteome</keyword>
<dbReference type="OMA" id="NWQIFVP"/>
<dbReference type="InterPro" id="IPR050108">
    <property type="entry name" value="CDK"/>
</dbReference>
<comment type="similarity">
    <text evidence="2">Belongs to the protein kinase superfamily. CMGC Ser/Thr protein kinase family. CDC2/CDKX subfamily.</text>
</comment>
<dbReference type="HOGENOM" id="CLU_000288_181_1_1"/>
<dbReference type="EMBL" id="GL877481">
    <property type="protein sequence ID" value="ELA45931.1"/>
    <property type="molecule type" value="Genomic_DNA"/>
</dbReference>
<dbReference type="VEuPathDB" id="MicrosporidiaDB:VCUG_02584"/>
<evidence type="ECO:0000256" key="3">
    <source>
        <dbReference type="ARBA" id="ARBA00022527"/>
    </source>
</evidence>
<dbReference type="OrthoDB" id="1732493at2759"/>
<keyword evidence="8" id="KW-0539">Nucleus</keyword>
<feature type="transmembrane region" description="Helical" evidence="11">
    <location>
        <begin position="171"/>
        <end position="194"/>
    </location>
</feature>
<dbReference type="InParanoid" id="L2GQK7"/>
<feature type="transmembrane region" description="Helical" evidence="11">
    <location>
        <begin position="139"/>
        <end position="159"/>
    </location>
</feature>
<dbReference type="GO" id="GO:0005634">
    <property type="term" value="C:nucleus"/>
    <property type="evidence" value="ECO:0007669"/>
    <property type="project" value="UniProtKB-SubCell"/>
</dbReference>
<dbReference type="GeneID" id="19880445"/>
<dbReference type="PROSITE" id="PS00107">
    <property type="entry name" value="PROTEIN_KINASE_ATP"/>
    <property type="match status" value="1"/>
</dbReference>
<dbReference type="PANTHER" id="PTHR24056">
    <property type="entry name" value="CELL DIVISION PROTEIN KINASE"/>
    <property type="match status" value="1"/>
</dbReference>
<evidence type="ECO:0000256" key="10">
    <source>
        <dbReference type="RuleBase" id="RU000304"/>
    </source>
</evidence>
<gene>
    <name evidence="13" type="ORF">VCUG_02584</name>
</gene>
<protein>
    <submittedName>
        <fullName evidence="13">CMGC/CDK/CDK5 protein kinase</fullName>
    </submittedName>
</protein>
<dbReference type="GO" id="GO:0000307">
    <property type="term" value="C:cyclin-dependent protein kinase holoenzyme complex"/>
    <property type="evidence" value="ECO:0007669"/>
    <property type="project" value="TreeGrafter"/>
</dbReference>
<keyword evidence="11" id="KW-0472">Membrane</keyword>
<dbReference type="InterPro" id="IPR011009">
    <property type="entry name" value="Kinase-like_dom_sf"/>
</dbReference>
<dbReference type="GO" id="GO:0005524">
    <property type="term" value="F:ATP binding"/>
    <property type="evidence" value="ECO:0007669"/>
    <property type="project" value="UniProtKB-UniRule"/>
</dbReference>
<keyword evidence="5 9" id="KW-0547">Nucleotide-binding</keyword>
<comment type="subcellular location">
    <subcellularLocation>
        <location evidence="1">Nucleus</location>
    </subcellularLocation>
</comment>
<dbReference type="PANTHER" id="PTHR24056:SF550">
    <property type="entry name" value="CHROMOSOME UNDETERMINED SCAFFOLD_44, WHOLE GENOME SHOTGUN SEQUENCE"/>
    <property type="match status" value="1"/>
</dbReference>
<dbReference type="RefSeq" id="XP_008075592.1">
    <property type="nucleotide sequence ID" value="XM_008077401.1"/>
</dbReference>
<evidence type="ECO:0000256" key="11">
    <source>
        <dbReference type="SAM" id="Phobius"/>
    </source>
</evidence>
<dbReference type="GO" id="GO:0007165">
    <property type="term" value="P:signal transduction"/>
    <property type="evidence" value="ECO:0007669"/>
    <property type="project" value="TreeGrafter"/>
</dbReference>
<name>L2GQK7_VAVCU</name>
<evidence type="ECO:0000256" key="8">
    <source>
        <dbReference type="ARBA" id="ARBA00023242"/>
    </source>
</evidence>
<sequence>MVTYIQKRFLGSGTYSKVYEAVDQNNNRFALKKIRLFEEEGTPSTALREISILKTLHHPNIIILVEVVHTPSFLTLVFEYMDFDLNAFITHYGFSMDLFEQVVKGVSYIHAMKVVHRDLKPQNILVNSKRQVKIADFGLARSLAVTIPVLSSEVVTLWYRSPELLSNMQDYNYFVDMWSVGCILFEMLTGCVLFKGNSSNEQLAIIHNAVGHRKRFFEYLIDVLGTGNAFYVEIIMGCLDMNVNQRLSAYEIEIMLGI</sequence>
<feature type="domain" description="Protein kinase" evidence="12">
    <location>
        <begin position="4"/>
        <end position="256"/>
    </location>
</feature>
<keyword evidence="6 13" id="KW-0418">Kinase</keyword>
<evidence type="ECO:0000256" key="5">
    <source>
        <dbReference type="ARBA" id="ARBA00022741"/>
    </source>
</evidence>
<evidence type="ECO:0000256" key="1">
    <source>
        <dbReference type="ARBA" id="ARBA00004123"/>
    </source>
</evidence>
<keyword evidence="4" id="KW-0808">Transferase</keyword>
<dbReference type="PROSITE" id="PS00108">
    <property type="entry name" value="PROTEIN_KINASE_ST"/>
    <property type="match status" value="1"/>
</dbReference>
<evidence type="ECO:0000256" key="6">
    <source>
        <dbReference type="ARBA" id="ARBA00022777"/>
    </source>
</evidence>
<proteinExistence type="inferred from homology"/>
<dbReference type="GO" id="GO:0005737">
    <property type="term" value="C:cytoplasm"/>
    <property type="evidence" value="ECO:0007669"/>
    <property type="project" value="TreeGrafter"/>
</dbReference>
<dbReference type="FunFam" id="1.10.510.10:FF:000624">
    <property type="entry name" value="Mitogen-activated protein kinase"/>
    <property type="match status" value="1"/>
</dbReference>
<organism evidence="13 14">
    <name type="scientific">Vavraia culicis (isolate floridensis)</name>
    <name type="common">Microsporidian parasite</name>
    <dbReference type="NCBI Taxonomy" id="948595"/>
    <lineage>
        <taxon>Eukaryota</taxon>
        <taxon>Fungi</taxon>
        <taxon>Fungi incertae sedis</taxon>
        <taxon>Microsporidia</taxon>
        <taxon>Pleistophoridae</taxon>
        <taxon>Vavraia</taxon>
    </lineage>
</organism>
<evidence type="ECO:0000313" key="13">
    <source>
        <dbReference type="EMBL" id="ELA45931.1"/>
    </source>
</evidence>
<dbReference type="PROSITE" id="PS50011">
    <property type="entry name" value="PROTEIN_KINASE_DOM"/>
    <property type="match status" value="1"/>
</dbReference>
<evidence type="ECO:0000256" key="2">
    <source>
        <dbReference type="ARBA" id="ARBA00006485"/>
    </source>
</evidence>
<dbReference type="GO" id="GO:0010468">
    <property type="term" value="P:regulation of gene expression"/>
    <property type="evidence" value="ECO:0007669"/>
    <property type="project" value="TreeGrafter"/>
</dbReference>
<dbReference type="SMART" id="SM00220">
    <property type="entry name" value="S_TKc"/>
    <property type="match status" value="1"/>
</dbReference>
<dbReference type="SUPFAM" id="SSF56112">
    <property type="entry name" value="Protein kinase-like (PK-like)"/>
    <property type="match status" value="1"/>
</dbReference>
<dbReference type="Proteomes" id="UP000011081">
    <property type="component" value="Unassembled WGS sequence"/>
</dbReference>